<reference evidence="1 2" key="1">
    <citation type="submission" date="2018-07" db="EMBL/GenBank/DDBJ databases">
        <title>Identification of phenol metabolism pathways in Arcobacter.</title>
        <authorList>
            <person name="Miller W.G."/>
            <person name="Yee E."/>
            <person name="Bono J.L."/>
        </authorList>
    </citation>
    <scope>NUCLEOTIDE SEQUENCE [LARGE SCALE GENOMIC DNA]</scope>
    <source>
        <strain evidence="1 2">W63</strain>
    </source>
</reference>
<evidence type="ECO:0000313" key="1">
    <source>
        <dbReference type="EMBL" id="QKE24970.1"/>
    </source>
</evidence>
<name>A0AAE7DZY5_9BACT</name>
<keyword evidence="2" id="KW-1185">Reference proteome</keyword>
<protein>
    <recommendedName>
        <fullName evidence="3">HTH cro/C1-type domain-containing protein</fullName>
    </recommendedName>
</protein>
<dbReference type="RefSeq" id="WP_129094083.1">
    <property type="nucleotide sequence ID" value="NZ_CBCSAE010000003.1"/>
</dbReference>
<evidence type="ECO:0008006" key="3">
    <source>
        <dbReference type="Google" id="ProtNLM"/>
    </source>
</evidence>
<dbReference type="KEGG" id="aaqi:AAQM_0190"/>
<dbReference type="EMBL" id="CP030944">
    <property type="protein sequence ID" value="QKE24970.1"/>
    <property type="molecule type" value="Genomic_DNA"/>
</dbReference>
<accession>A0AAE7DZY5</accession>
<gene>
    <name evidence="1" type="ORF">AAQM_0190</name>
</gene>
<organism evidence="1 2">
    <name type="scientific">Arcobacter aquimarinus</name>
    <dbReference type="NCBI Taxonomy" id="1315211"/>
    <lineage>
        <taxon>Bacteria</taxon>
        <taxon>Pseudomonadati</taxon>
        <taxon>Campylobacterota</taxon>
        <taxon>Epsilonproteobacteria</taxon>
        <taxon>Campylobacterales</taxon>
        <taxon>Arcobacteraceae</taxon>
        <taxon>Arcobacter</taxon>
    </lineage>
</organism>
<dbReference type="AlphaFoldDB" id="A0AAE7DZY5"/>
<sequence length="131" mass="15526">MKKIEVPQEKNSTLDGQRKVMYGLNESGEFQRINYASNVEEFATITAVEEYKELEKECLEEIKNNISSPIKYFMYKNRMDLPTLSNAVSMFSFRVKRHLKMKHFRNLNDKILQKYAIAFSINIEELKDFNL</sequence>
<evidence type="ECO:0000313" key="2">
    <source>
        <dbReference type="Proteomes" id="UP000502065"/>
    </source>
</evidence>
<dbReference type="Proteomes" id="UP000502065">
    <property type="component" value="Chromosome"/>
</dbReference>
<proteinExistence type="predicted"/>